<proteinExistence type="inferred from homology"/>
<dbReference type="Gene3D" id="3.90.1680.20">
    <property type="match status" value="2"/>
</dbReference>
<keyword evidence="2 8" id="KW-0645">Protease</keyword>
<comment type="caution">
    <text evidence="9">The sequence shown here is derived from an EMBL/GenBank/DDBJ whole genome shotgun (WGS) entry which is preliminary data.</text>
</comment>
<accession>A0ABW4Z195</accession>
<dbReference type="Proteomes" id="UP001597299">
    <property type="component" value="Unassembled WGS sequence"/>
</dbReference>
<sequence>MCNLYSHKSNLSAIADLVGTLRNGVGNLAPQPGIYPDYPAPIVRAGADSERELVNARWGMPTSQVVHMEATKKRAAKLEAKGQVVDFKALLRAEPDKGVTNIRNTSSRHWQRWLGVEHRCLVPFTSFSEPPEGARGPDTWSWFALSPDEPLAFFAGLWTTWTGVRKIKEGEVTADLYGFLTTEPNAVVGSVHTKAMPVILTTAEEREVWLRAPWDEAKALQRPLPDEAVVIVERPVEEGASSLPAQPSLL</sequence>
<evidence type="ECO:0000256" key="1">
    <source>
        <dbReference type="ARBA" id="ARBA00008136"/>
    </source>
</evidence>
<dbReference type="Pfam" id="PF02586">
    <property type="entry name" value="SRAP"/>
    <property type="match status" value="1"/>
</dbReference>
<protein>
    <recommendedName>
        <fullName evidence="8">Abasic site processing protein</fullName>
        <ecNumber evidence="8">3.4.-.-</ecNumber>
    </recommendedName>
</protein>
<dbReference type="EMBL" id="JBHUHD010000001">
    <property type="protein sequence ID" value="MFD2142284.1"/>
    <property type="molecule type" value="Genomic_DNA"/>
</dbReference>
<dbReference type="RefSeq" id="WP_213351268.1">
    <property type="nucleotide sequence ID" value="NZ_JAHBGB010000006.1"/>
</dbReference>
<evidence type="ECO:0000256" key="3">
    <source>
        <dbReference type="ARBA" id="ARBA00022763"/>
    </source>
</evidence>
<dbReference type="GO" id="GO:0016787">
    <property type="term" value="F:hydrolase activity"/>
    <property type="evidence" value="ECO:0007669"/>
    <property type="project" value="UniProtKB-KW"/>
</dbReference>
<dbReference type="InterPro" id="IPR003738">
    <property type="entry name" value="SRAP"/>
</dbReference>
<keyword evidence="6" id="KW-0238">DNA-binding</keyword>
<dbReference type="SUPFAM" id="SSF143081">
    <property type="entry name" value="BB1717-like"/>
    <property type="match status" value="1"/>
</dbReference>
<evidence type="ECO:0000256" key="7">
    <source>
        <dbReference type="ARBA" id="ARBA00023239"/>
    </source>
</evidence>
<organism evidence="9 10">
    <name type="scientific">Ancylobacter oerskovii</name>
    <dbReference type="NCBI Taxonomy" id="459519"/>
    <lineage>
        <taxon>Bacteria</taxon>
        <taxon>Pseudomonadati</taxon>
        <taxon>Pseudomonadota</taxon>
        <taxon>Alphaproteobacteria</taxon>
        <taxon>Hyphomicrobiales</taxon>
        <taxon>Xanthobacteraceae</taxon>
        <taxon>Ancylobacter</taxon>
    </lineage>
</organism>
<evidence type="ECO:0000256" key="4">
    <source>
        <dbReference type="ARBA" id="ARBA00022801"/>
    </source>
</evidence>
<dbReference type="EC" id="3.4.-.-" evidence="8"/>
<dbReference type="PANTHER" id="PTHR13604">
    <property type="entry name" value="DC12-RELATED"/>
    <property type="match status" value="1"/>
</dbReference>
<dbReference type="InterPro" id="IPR036590">
    <property type="entry name" value="SRAP-like"/>
</dbReference>
<keyword evidence="5" id="KW-0190">Covalent protein-DNA linkage</keyword>
<evidence type="ECO:0000256" key="6">
    <source>
        <dbReference type="ARBA" id="ARBA00023125"/>
    </source>
</evidence>
<keyword evidence="4 8" id="KW-0378">Hydrolase</keyword>
<dbReference type="PANTHER" id="PTHR13604:SF0">
    <property type="entry name" value="ABASIC SITE PROCESSING PROTEIN HMCES"/>
    <property type="match status" value="1"/>
</dbReference>
<keyword evidence="3" id="KW-0227">DNA damage</keyword>
<reference evidence="10" key="1">
    <citation type="journal article" date="2019" name="Int. J. Syst. Evol. Microbiol.">
        <title>The Global Catalogue of Microorganisms (GCM) 10K type strain sequencing project: providing services to taxonomists for standard genome sequencing and annotation.</title>
        <authorList>
            <consortium name="The Broad Institute Genomics Platform"/>
            <consortium name="The Broad Institute Genome Sequencing Center for Infectious Disease"/>
            <person name="Wu L."/>
            <person name="Ma J."/>
        </authorList>
    </citation>
    <scope>NUCLEOTIDE SEQUENCE [LARGE SCALE GENOMIC DNA]</scope>
    <source>
        <strain evidence="10">CCM 7435</strain>
    </source>
</reference>
<comment type="similarity">
    <text evidence="1 8">Belongs to the SOS response-associated peptidase family.</text>
</comment>
<gene>
    <name evidence="9" type="ORF">ACFSNC_17900</name>
</gene>
<evidence type="ECO:0000313" key="10">
    <source>
        <dbReference type="Proteomes" id="UP001597299"/>
    </source>
</evidence>
<evidence type="ECO:0000313" key="9">
    <source>
        <dbReference type="EMBL" id="MFD2142284.1"/>
    </source>
</evidence>
<keyword evidence="7" id="KW-0456">Lyase</keyword>
<keyword evidence="10" id="KW-1185">Reference proteome</keyword>
<evidence type="ECO:0000256" key="2">
    <source>
        <dbReference type="ARBA" id="ARBA00022670"/>
    </source>
</evidence>
<evidence type="ECO:0000256" key="8">
    <source>
        <dbReference type="RuleBase" id="RU364100"/>
    </source>
</evidence>
<evidence type="ECO:0000256" key="5">
    <source>
        <dbReference type="ARBA" id="ARBA00023124"/>
    </source>
</evidence>
<name>A0ABW4Z195_9HYPH</name>